<comment type="caution">
    <text evidence="1">The sequence shown here is derived from an EMBL/GenBank/DDBJ whole genome shotgun (WGS) entry which is preliminary data.</text>
</comment>
<dbReference type="OrthoDB" id="1795180at2"/>
<proteinExistence type="predicted"/>
<dbReference type="AlphaFoldDB" id="A0A3N5BU17"/>
<reference evidence="1 2" key="1">
    <citation type="submission" date="2018-11" db="EMBL/GenBank/DDBJ databases">
        <title>Genomic Encyclopedia of Type Strains, Phase IV (KMG-IV): sequencing the most valuable type-strain genomes for metagenomic binning, comparative biology and taxonomic classification.</title>
        <authorList>
            <person name="Goeker M."/>
        </authorList>
    </citation>
    <scope>NUCLEOTIDE SEQUENCE [LARGE SCALE GENOMIC DNA]</scope>
    <source>
        <strain evidence="1 2">DSM 102936</strain>
    </source>
</reference>
<gene>
    <name evidence="1" type="ORF">EDD75_0183</name>
</gene>
<dbReference type="Gene3D" id="1.10.600.10">
    <property type="entry name" value="Farnesyl Diphosphate Synthase"/>
    <property type="match status" value="1"/>
</dbReference>
<evidence type="ECO:0000313" key="2">
    <source>
        <dbReference type="Proteomes" id="UP000282654"/>
    </source>
</evidence>
<accession>A0A3N5BU17</accession>
<dbReference type="SUPFAM" id="SSF48576">
    <property type="entry name" value="Terpenoid synthases"/>
    <property type="match status" value="1"/>
</dbReference>
<organism evidence="1 2">
    <name type="scientific">Thermodesulfitimonas autotrophica</name>
    <dbReference type="NCBI Taxonomy" id="1894989"/>
    <lineage>
        <taxon>Bacteria</taxon>
        <taxon>Bacillati</taxon>
        <taxon>Bacillota</taxon>
        <taxon>Clostridia</taxon>
        <taxon>Thermoanaerobacterales</taxon>
        <taxon>Thermoanaerobacteraceae</taxon>
        <taxon>Thermodesulfitimonas</taxon>
    </lineage>
</organism>
<dbReference type="EMBL" id="RKRE01000001">
    <property type="protein sequence ID" value="RPF49375.1"/>
    <property type="molecule type" value="Genomic_DNA"/>
</dbReference>
<protein>
    <recommendedName>
        <fullName evidence="3">Polyprenyl synthetase</fullName>
    </recommendedName>
</protein>
<dbReference type="RefSeq" id="WP_123926696.1">
    <property type="nucleotide sequence ID" value="NZ_RKRE01000001.1"/>
</dbReference>
<dbReference type="InterPro" id="IPR008949">
    <property type="entry name" value="Isoprenoid_synthase_dom_sf"/>
</dbReference>
<keyword evidence="2" id="KW-1185">Reference proteome</keyword>
<evidence type="ECO:0008006" key="3">
    <source>
        <dbReference type="Google" id="ProtNLM"/>
    </source>
</evidence>
<evidence type="ECO:0000313" key="1">
    <source>
        <dbReference type="EMBL" id="RPF49375.1"/>
    </source>
</evidence>
<sequence>MKNLESLLPLRKELVAVRATVDETISKSGSRLSPRFLEKEALEDHLRPALVFLSGRLCGAPPAALFPLAAAVQFIFLAGVLHRKASAADAKDDTLKNLILLGDYLYSASFRLLSDAALQHLLIPLAQVVQAECAAVAGAAAEESLEPPVIKKEVALLIGECCRLPGTLADAPFLGELHDFGLNLGMLYGLLRRGAPLSLATPYLAGAQAALARLPARPARRYLEKLLNSTARAVLGVEAAATR</sequence>
<name>A0A3N5BU17_9THEO</name>
<dbReference type="Proteomes" id="UP000282654">
    <property type="component" value="Unassembled WGS sequence"/>
</dbReference>